<comment type="caution">
    <text evidence="3">The sequence shown here is derived from an EMBL/GenBank/DDBJ whole genome shotgun (WGS) entry which is preliminary data.</text>
</comment>
<evidence type="ECO:0000313" key="3">
    <source>
        <dbReference type="EMBL" id="RXW24494.1"/>
    </source>
</evidence>
<feature type="compositionally biased region" description="Polar residues" evidence="1">
    <location>
        <begin position="220"/>
        <end position="230"/>
    </location>
</feature>
<reference evidence="3 4" key="1">
    <citation type="submission" date="2019-01" db="EMBL/GenBank/DDBJ databases">
        <title>Draft genome sequence of Psathyrella aberdarensis IHI B618.</title>
        <authorList>
            <person name="Buettner E."/>
            <person name="Kellner H."/>
        </authorList>
    </citation>
    <scope>NUCLEOTIDE SEQUENCE [LARGE SCALE GENOMIC DNA]</scope>
    <source>
        <strain evidence="3 4">IHI B618</strain>
    </source>
</reference>
<keyword evidence="4" id="KW-1185">Reference proteome</keyword>
<feature type="domain" description="Rho termination factor-like N-terminal" evidence="2">
    <location>
        <begin position="33"/>
        <end position="75"/>
    </location>
</feature>
<evidence type="ECO:0000256" key="1">
    <source>
        <dbReference type="SAM" id="MobiDB-lite"/>
    </source>
</evidence>
<accession>A0A4Q2DYR6</accession>
<dbReference type="AlphaFoldDB" id="A0A4Q2DYR6"/>
<dbReference type="InterPro" id="IPR011112">
    <property type="entry name" value="Rho-like_N"/>
</dbReference>
<organism evidence="3 4">
    <name type="scientific">Candolleomyces aberdarensis</name>
    <dbReference type="NCBI Taxonomy" id="2316362"/>
    <lineage>
        <taxon>Eukaryota</taxon>
        <taxon>Fungi</taxon>
        <taxon>Dikarya</taxon>
        <taxon>Basidiomycota</taxon>
        <taxon>Agaricomycotina</taxon>
        <taxon>Agaricomycetes</taxon>
        <taxon>Agaricomycetidae</taxon>
        <taxon>Agaricales</taxon>
        <taxon>Agaricineae</taxon>
        <taxon>Psathyrellaceae</taxon>
        <taxon>Candolleomyces</taxon>
    </lineage>
</organism>
<feature type="region of interest" description="Disordered" evidence="1">
    <location>
        <begin position="188"/>
        <end position="242"/>
    </location>
</feature>
<gene>
    <name evidence="3" type="ORF">EST38_g1348</name>
</gene>
<dbReference type="Proteomes" id="UP000290288">
    <property type="component" value="Unassembled WGS sequence"/>
</dbReference>
<dbReference type="Gene3D" id="1.10.720.30">
    <property type="entry name" value="SAP domain"/>
    <property type="match status" value="1"/>
</dbReference>
<name>A0A4Q2DYR6_9AGAR</name>
<dbReference type="InterPro" id="IPR036361">
    <property type="entry name" value="SAP_dom_sf"/>
</dbReference>
<dbReference type="OrthoDB" id="2368680at2759"/>
<sequence>MQNAGFRAVDGSFNFPLSVIEPGLHAQLRPGMDLSKLTVPQLKALCKEKKLTGYSKLNKPALIAKLEGGGASAATNTLPRVSTPSVLRAEDGLEDAGQPGSSVVLAQVIDIRSEATQLAGAGNSGGALRHAEPENTSTQQLEGRPNLGKEVLTRGPVAISESPICDDLALDVQPTPLATSIERRQVSEYIANSRPPLTASRKRKGAPSSENPAAKRPKESTFNNAQTPSSKFPKPNNMVPKERPAQTCVSAGQAIPSSILKEKQPSSSAPAIAPSQPIVFRSKKAKFTPLIPKLPPAQLPPVSHRSEAARPLAQPPTGATECPVSGSSGKIPLDQFFHFPPLSDVFPTPQPISLPPSISQRRKVPKLSTVFSLLFHEDLCVLGKLGRLYRYSAYIAASHILRRDFPDRRLDETFKKHSPNMNNFWPYLRHRRKEVADRKRLFDRTFLGEALKQYPYVISPQLWRTNDNQAFSIAVRFLLTCLYYRVSIGLDQIFRSMTVLSAEEVVRKEVWRLTLRIGQSTCYYYVLEATCEVVGLPGIPAERHLEAQNPDRRKPFERVDWTQYIESKIQDTATDPCPKKTLMDYLSWPNHEEYDRGISRNWLRRVEREGGAEGEAKLAIAQKYVLACLVANRVMTSREMEQEFNGTSVDLVGSTKMKKKHNLNLYLPSHHLVESVHLVTGRNNTPFHPAIAGVQTPGREYFVLRDNGMQIGCEEDGIPPVWMSILGCDERGVAVP</sequence>
<proteinExistence type="predicted"/>
<dbReference type="EMBL" id="SDEE01000018">
    <property type="protein sequence ID" value="RXW24494.1"/>
    <property type="molecule type" value="Genomic_DNA"/>
</dbReference>
<dbReference type="GO" id="GO:0006353">
    <property type="term" value="P:DNA-templated transcription termination"/>
    <property type="evidence" value="ECO:0007669"/>
    <property type="project" value="InterPro"/>
</dbReference>
<dbReference type="STRING" id="2316362.A0A4Q2DYR6"/>
<protein>
    <recommendedName>
        <fullName evidence="2">Rho termination factor-like N-terminal domain-containing protein</fullName>
    </recommendedName>
</protein>
<evidence type="ECO:0000259" key="2">
    <source>
        <dbReference type="SMART" id="SM00959"/>
    </source>
</evidence>
<evidence type="ECO:0000313" key="4">
    <source>
        <dbReference type="Proteomes" id="UP000290288"/>
    </source>
</evidence>
<dbReference type="SMART" id="SM00959">
    <property type="entry name" value="Rho_N"/>
    <property type="match status" value="1"/>
</dbReference>
<feature type="region of interest" description="Disordered" evidence="1">
    <location>
        <begin position="120"/>
        <end position="148"/>
    </location>
</feature>